<organism evidence="1 2">
    <name type="scientific">Candidatus Woykebacteria bacterium RBG_16_43_9</name>
    <dbReference type="NCBI Taxonomy" id="1802596"/>
    <lineage>
        <taxon>Bacteria</taxon>
        <taxon>Candidatus Woykeibacteriota</taxon>
    </lineage>
</organism>
<comment type="caution">
    <text evidence="1">The sequence shown here is derived from an EMBL/GenBank/DDBJ whole genome shotgun (WGS) entry which is preliminary data.</text>
</comment>
<proteinExistence type="predicted"/>
<reference evidence="1 2" key="1">
    <citation type="journal article" date="2016" name="Nat. Commun.">
        <title>Thousands of microbial genomes shed light on interconnected biogeochemical processes in an aquifer system.</title>
        <authorList>
            <person name="Anantharaman K."/>
            <person name="Brown C.T."/>
            <person name="Hug L.A."/>
            <person name="Sharon I."/>
            <person name="Castelle C.J."/>
            <person name="Probst A.J."/>
            <person name="Thomas B.C."/>
            <person name="Singh A."/>
            <person name="Wilkins M.J."/>
            <person name="Karaoz U."/>
            <person name="Brodie E.L."/>
            <person name="Williams K.H."/>
            <person name="Hubbard S.S."/>
            <person name="Banfield J.F."/>
        </authorList>
    </citation>
    <scope>NUCLEOTIDE SEQUENCE [LARGE SCALE GENOMIC DNA]</scope>
</reference>
<name>A0A1G1WD87_9BACT</name>
<evidence type="ECO:0000313" key="2">
    <source>
        <dbReference type="Proteomes" id="UP000176389"/>
    </source>
</evidence>
<protein>
    <submittedName>
        <fullName evidence="1">Uncharacterized protein</fullName>
    </submittedName>
</protein>
<dbReference type="Proteomes" id="UP000176389">
    <property type="component" value="Unassembled WGS sequence"/>
</dbReference>
<dbReference type="AlphaFoldDB" id="A0A1G1WD87"/>
<accession>A0A1G1WD87</accession>
<gene>
    <name evidence="1" type="ORF">A2Z11_04650</name>
</gene>
<evidence type="ECO:0000313" key="1">
    <source>
        <dbReference type="EMBL" id="OGY25656.1"/>
    </source>
</evidence>
<sequence>MTENQIAISSLAMDLKRVALGYHRGSQETAQRFAQEALKRKEEITDAPPYLKKILESLPQILSQKDKEGLAEDTLMYSILFQNYVLNNS</sequence>
<dbReference type="EMBL" id="MHCS01000042">
    <property type="protein sequence ID" value="OGY25656.1"/>
    <property type="molecule type" value="Genomic_DNA"/>
</dbReference>